<comment type="catalytic activity">
    <reaction evidence="4">
        <text>uridine(516) in 16S rRNA = pseudouridine(516) in 16S rRNA</text>
        <dbReference type="Rhea" id="RHEA:38867"/>
        <dbReference type="Rhea" id="RHEA-COMP:10089"/>
        <dbReference type="Rhea" id="RHEA-COMP:10090"/>
        <dbReference type="ChEBI" id="CHEBI:65314"/>
        <dbReference type="ChEBI" id="CHEBI:65315"/>
        <dbReference type="EC" id="5.4.99.19"/>
    </reaction>
</comment>
<sequence length="230" mass="24984">MRIDRYISNNSGYSRSDAKKLIKQQRVTVDGAVVAGGNASVADNAAVAIDNEPLVVVGERYFMLHKPAGYLSANADSQQPVVLDLLQEDNSGLQIAGRLDADTTGLLLITSDGQWNHRVTSPNKVVGKTYLVTTVEPILAAAVERFAAGVYLRYEDVTTKPAVLEIIASHQARLTIHEGKYHQVKRMFASEGNRVVGLHRESIGGLHLDADLAAGEYRALTEQEVALFTD</sequence>
<evidence type="ECO:0000313" key="9">
    <source>
        <dbReference type="EMBL" id="CAH0990900.1"/>
    </source>
</evidence>
<dbReference type="SUPFAM" id="SSF55120">
    <property type="entry name" value="Pseudouridine synthase"/>
    <property type="match status" value="1"/>
</dbReference>
<dbReference type="Proteomes" id="UP000838100">
    <property type="component" value="Unassembled WGS sequence"/>
</dbReference>
<dbReference type="InterPro" id="IPR036986">
    <property type="entry name" value="S4_RNA-bd_sf"/>
</dbReference>
<dbReference type="PROSITE" id="PS50889">
    <property type="entry name" value="S4"/>
    <property type="match status" value="1"/>
</dbReference>
<protein>
    <recommendedName>
        <fullName evidence="7">Pseudouridine synthase</fullName>
        <ecNumber evidence="7">5.4.99.-</ecNumber>
    </recommendedName>
</protein>
<dbReference type="CDD" id="cd02553">
    <property type="entry name" value="PseudoU_synth_RsuA"/>
    <property type="match status" value="1"/>
</dbReference>
<comment type="similarity">
    <text evidence="1 7">Belongs to the pseudouridine synthase RsuA family.</text>
</comment>
<evidence type="ECO:0000256" key="6">
    <source>
        <dbReference type="PROSITE-ProRule" id="PRU00182"/>
    </source>
</evidence>
<dbReference type="PANTHER" id="PTHR47683">
    <property type="entry name" value="PSEUDOURIDINE SYNTHASE FAMILY PROTEIN-RELATED"/>
    <property type="match status" value="1"/>
</dbReference>
<keyword evidence="2 6" id="KW-0694">RNA-binding</keyword>
<proteinExistence type="inferred from homology"/>
<dbReference type="Pfam" id="PF01479">
    <property type="entry name" value="S4"/>
    <property type="match status" value="1"/>
</dbReference>
<comment type="function">
    <text evidence="5">Responsible for synthesis of pseudouridine from uracil-516 in 16S ribosomal RNA.</text>
</comment>
<dbReference type="InterPro" id="IPR000748">
    <property type="entry name" value="PsdUridine_synth_RsuA/RluB/E/F"/>
</dbReference>
<dbReference type="EC" id="5.4.99.-" evidence="7"/>
<organism evidence="9 10">
    <name type="scientific">Sinobacterium norvegicum</name>
    <dbReference type="NCBI Taxonomy" id="1641715"/>
    <lineage>
        <taxon>Bacteria</taxon>
        <taxon>Pseudomonadati</taxon>
        <taxon>Pseudomonadota</taxon>
        <taxon>Gammaproteobacteria</taxon>
        <taxon>Cellvibrionales</taxon>
        <taxon>Spongiibacteraceae</taxon>
        <taxon>Sinobacterium</taxon>
    </lineage>
</organism>
<gene>
    <name evidence="9" type="primary">rsuA_1</name>
    <name evidence="9" type="ORF">SIN8267_01000</name>
</gene>
<dbReference type="InterPro" id="IPR018496">
    <property type="entry name" value="PsdUridine_synth_RsuA/RluB_CS"/>
</dbReference>
<reference evidence="9" key="1">
    <citation type="submission" date="2021-12" db="EMBL/GenBank/DDBJ databases">
        <authorList>
            <person name="Rodrigo-Torres L."/>
            <person name="Arahal R. D."/>
            <person name="Lucena T."/>
        </authorList>
    </citation>
    <scope>NUCLEOTIDE SEQUENCE</scope>
    <source>
        <strain evidence="9">CECT 8267</strain>
    </source>
</reference>
<evidence type="ECO:0000256" key="5">
    <source>
        <dbReference type="ARBA" id="ARBA00037590"/>
    </source>
</evidence>
<evidence type="ECO:0000256" key="4">
    <source>
        <dbReference type="ARBA" id="ARBA00036749"/>
    </source>
</evidence>
<dbReference type="NCBIfam" id="TIGR00093">
    <property type="entry name" value="pseudouridine synthase"/>
    <property type="match status" value="1"/>
</dbReference>
<name>A0ABM9ACG9_9GAMM</name>
<dbReference type="RefSeq" id="WP_237444377.1">
    <property type="nucleotide sequence ID" value="NZ_CAKLPX010000001.1"/>
</dbReference>
<dbReference type="Gene3D" id="3.10.290.10">
    <property type="entry name" value="RNA-binding S4 domain"/>
    <property type="match status" value="1"/>
</dbReference>
<evidence type="ECO:0000259" key="8">
    <source>
        <dbReference type="SMART" id="SM00363"/>
    </source>
</evidence>
<dbReference type="PROSITE" id="PS01149">
    <property type="entry name" value="PSI_RSU"/>
    <property type="match status" value="1"/>
</dbReference>
<evidence type="ECO:0000256" key="7">
    <source>
        <dbReference type="RuleBase" id="RU003887"/>
    </source>
</evidence>
<dbReference type="InterPro" id="IPR020094">
    <property type="entry name" value="TruA/RsuA/RluB/E/F_N"/>
</dbReference>
<dbReference type="CDD" id="cd00165">
    <property type="entry name" value="S4"/>
    <property type="match status" value="1"/>
</dbReference>
<dbReference type="SMART" id="SM00363">
    <property type="entry name" value="S4"/>
    <property type="match status" value="1"/>
</dbReference>
<dbReference type="Pfam" id="PF00849">
    <property type="entry name" value="PseudoU_synth_2"/>
    <property type="match status" value="1"/>
</dbReference>
<dbReference type="SUPFAM" id="SSF55174">
    <property type="entry name" value="Alpha-L RNA-binding motif"/>
    <property type="match status" value="1"/>
</dbReference>
<comment type="caution">
    <text evidence="9">The sequence shown here is derived from an EMBL/GenBank/DDBJ whole genome shotgun (WGS) entry which is preliminary data.</text>
</comment>
<evidence type="ECO:0000313" key="10">
    <source>
        <dbReference type="Proteomes" id="UP000838100"/>
    </source>
</evidence>
<dbReference type="PANTHER" id="PTHR47683:SF4">
    <property type="entry name" value="PSEUDOURIDINE SYNTHASE"/>
    <property type="match status" value="1"/>
</dbReference>
<keyword evidence="10" id="KW-1185">Reference proteome</keyword>
<dbReference type="Gene3D" id="3.30.70.580">
    <property type="entry name" value="Pseudouridine synthase I, catalytic domain, N-terminal subdomain"/>
    <property type="match status" value="1"/>
</dbReference>
<dbReference type="InterPro" id="IPR002942">
    <property type="entry name" value="S4_RNA-bd"/>
</dbReference>
<dbReference type="InterPro" id="IPR020103">
    <property type="entry name" value="PsdUridine_synth_cat_dom_sf"/>
</dbReference>
<dbReference type="InterPro" id="IPR006145">
    <property type="entry name" value="PsdUridine_synth_RsuA/RluA"/>
</dbReference>
<dbReference type="Gene3D" id="3.30.70.1560">
    <property type="entry name" value="Alpha-L RNA-binding motif"/>
    <property type="match status" value="1"/>
</dbReference>
<evidence type="ECO:0000256" key="1">
    <source>
        <dbReference type="ARBA" id="ARBA00008348"/>
    </source>
</evidence>
<keyword evidence="3 7" id="KW-0413">Isomerase</keyword>
<evidence type="ECO:0000256" key="2">
    <source>
        <dbReference type="ARBA" id="ARBA00022884"/>
    </source>
</evidence>
<dbReference type="GO" id="GO:0160136">
    <property type="term" value="F:16S rRNA pseudouridine(516) synthase activity"/>
    <property type="evidence" value="ECO:0007669"/>
    <property type="project" value="UniProtKB-EC"/>
</dbReference>
<dbReference type="InterPro" id="IPR050343">
    <property type="entry name" value="RsuA_PseudoU_synthase"/>
</dbReference>
<accession>A0ABM9ACG9</accession>
<dbReference type="InterPro" id="IPR042092">
    <property type="entry name" value="PsdUridine_s_RsuA/RluB/E/F_cat"/>
</dbReference>
<feature type="domain" description="RNA-binding S4" evidence="8">
    <location>
        <begin position="1"/>
        <end position="62"/>
    </location>
</feature>
<evidence type="ECO:0000256" key="3">
    <source>
        <dbReference type="ARBA" id="ARBA00023235"/>
    </source>
</evidence>
<dbReference type="EMBL" id="CAKLPX010000001">
    <property type="protein sequence ID" value="CAH0990900.1"/>
    <property type="molecule type" value="Genomic_DNA"/>
</dbReference>